<dbReference type="KEGG" id="abas:ACPOL_0326"/>
<sequence>MKRQDEENYGGLREVVLDRTSGGAAPVPTWRGANYASIIESLAYPSWS</sequence>
<accession>A0A2Z5FSC8</accession>
<evidence type="ECO:0000313" key="2">
    <source>
        <dbReference type="Proteomes" id="UP000253606"/>
    </source>
</evidence>
<gene>
    <name evidence="1" type="ORF">ACPOL_0326</name>
</gene>
<dbReference type="EMBL" id="CP030840">
    <property type="protein sequence ID" value="AXC09709.1"/>
    <property type="molecule type" value="Genomic_DNA"/>
</dbReference>
<dbReference type="Proteomes" id="UP000253606">
    <property type="component" value="Chromosome"/>
</dbReference>
<proteinExistence type="predicted"/>
<keyword evidence="2" id="KW-1185">Reference proteome</keyword>
<reference evidence="1 2" key="1">
    <citation type="journal article" date="2018" name="Front. Microbiol.">
        <title>Hydrolytic Capabilities as a Key to Environmental Success: Chitinolytic and Cellulolytic Acidobacteria From Acidic Sub-arctic Soils and Boreal Peatlands.</title>
        <authorList>
            <person name="Belova S.E."/>
            <person name="Ravin N.V."/>
            <person name="Pankratov T.A."/>
            <person name="Rakitin A.L."/>
            <person name="Ivanova A.A."/>
            <person name="Beletsky A.V."/>
            <person name="Mardanov A.V."/>
            <person name="Sinninghe Damste J.S."/>
            <person name="Dedysh S.N."/>
        </authorList>
    </citation>
    <scope>NUCLEOTIDE SEQUENCE [LARGE SCALE GENOMIC DNA]</scope>
    <source>
        <strain evidence="1 2">SBC82</strain>
    </source>
</reference>
<evidence type="ECO:0000313" key="1">
    <source>
        <dbReference type="EMBL" id="AXC09709.1"/>
    </source>
</evidence>
<name>A0A2Z5FSC8_9BACT</name>
<protein>
    <submittedName>
        <fullName evidence="1">Uncharacterized protein</fullName>
    </submittedName>
</protein>
<dbReference type="AlphaFoldDB" id="A0A2Z5FSC8"/>
<organism evidence="1 2">
    <name type="scientific">Acidisarcina polymorpha</name>
    <dbReference type="NCBI Taxonomy" id="2211140"/>
    <lineage>
        <taxon>Bacteria</taxon>
        <taxon>Pseudomonadati</taxon>
        <taxon>Acidobacteriota</taxon>
        <taxon>Terriglobia</taxon>
        <taxon>Terriglobales</taxon>
        <taxon>Acidobacteriaceae</taxon>
        <taxon>Acidisarcina</taxon>
    </lineage>
</organism>